<dbReference type="RefSeq" id="WP_091578023.1">
    <property type="nucleotide sequence ID" value="NZ_FMXM01000006.1"/>
</dbReference>
<dbReference type="EMBL" id="FMXM01000006">
    <property type="protein sequence ID" value="SDA72367.1"/>
    <property type="molecule type" value="Genomic_DNA"/>
</dbReference>
<organism evidence="1 2">
    <name type="scientific">Mesorhizobium qingshengii</name>
    <dbReference type="NCBI Taxonomy" id="1165689"/>
    <lineage>
        <taxon>Bacteria</taxon>
        <taxon>Pseudomonadati</taxon>
        <taxon>Pseudomonadota</taxon>
        <taxon>Alphaproteobacteria</taxon>
        <taxon>Hyphomicrobiales</taxon>
        <taxon>Phyllobacteriaceae</taxon>
        <taxon>Mesorhizobium</taxon>
    </lineage>
</organism>
<evidence type="ECO:0000313" key="1">
    <source>
        <dbReference type="EMBL" id="SDA72367.1"/>
    </source>
</evidence>
<dbReference type="AlphaFoldDB" id="A0A1G5XRT7"/>
<dbReference type="Proteomes" id="UP000198588">
    <property type="component" value="Unassembled WGS sequence"/>
</dbReference>
<reference evidence="1 2" key="1">
    <citation type="submission" date="2016-10" db="EMBL/GenBank/DDBJ databases">
        <authorList>
            <person name="de Groot N.N."/>
        </authorList>
    </citation>
    <scope>NUCLEOTIDE SEQUENCE [LARGE SCALE GENOMIC DNA]</scope>
    <source>
        <strain evidence="1 2">CGMCC 1.12097</strain>
    </source>
</reference>
<gene>
    <name evidence="1" type="ORF">SAMN02927914_02521</name>
</gene>
<evidence type="ECO:0000313" key="2">
    <source>
        <dbReference type="Proteomes" id="UP000198588"/>
    </source>
</evidence>
<sequence>MTGLKRALNPMPDDVRAALTERGLMATYGARPDYQKNDYLGWIVRAKRPDTRKRRLDQMLDELRRGGVYMNMAWRG</sequence>
<dbReference type="Pfam" id="PF13376">
    <property type="entry name" value="OmdA"/>
    <property type="match status" value="1"/>
</dbReference>
<name>A0A1G5XRT7_9HYPH</name>
<dbReference type="OrthoDB" id="214150at2"/>
<protein>
    <submittedName>
        <fullName evidence="1">Bacteriocin-protection, YdeI or OmpD-Associated</fullName>
    </submittedName>
</protein>
<proteinExistence type="predicted"/>
<dbReference type="STRING" id="1165689.SAMN02927914_02521"/>
<accession>A0A1G5XRT7</accession>